<dbReference type="Proteomes" id="UP000031512">
    <property type="component" value="Chromosome 1"/>
</dbReference>
<dbReference type="VEuPathDB" id="PiroplasmaDB:BEWA_028300"/>
<dbReference type="EMBL" id="CP001669">
    <property type="protein sequence ID" value="AFZ79981.1"/>
    <property type="molecule type" value="Genomic_DNA"/>
</dbReference>
<name>L0AYA0_THEEQ</name>
<evidence type="ECO:0000313" key="1">
    <source>
        <dbReference type="EMBL" id="AFZ79981.1"/>
    </source>
</evidence>
<dbReference type="Pfam" id="PF04385">
    <property type="entry name" value="FAINT"/>
    <property type="match status" value="1"/>
</dbReference>
<organism evidence="1 2">
    <name type="scientific">Theileria equi strain WA</name>
    <dbReference type="NCBI Taxonomy" id="1537102"/>
    <lineage>
        <taxon>Eukaryota</taxon>
        <taxon>Sar</taxon>
        <taxon>Alveolata</taxon>
        <taxon>Apicomplexa</taxon>
        <taxon>Aconoidasida</taxon>
        <taxon>Piroplasmida</taxon>
        <taxon>Theileriidae</taxon>
        <taxon>Theileria</taxon>
    </lineage>
</organism>
<dbReference type="InterPro" id="IPR007480">
    <property type="entry name" value="DUF529"/>
</dbReference>
<dbReference type="GeneID" id="15805981"/>
<keyword evidence="2" id="KW-1185">Reference proteome</keyword>
<sequence>MALHAGVVLTLVKYCGHFWTWKSSIIPYNRVLYAQDLCHRQHIALCTPLSFILAIFSEMPSPFNLPRRNANMRLYILLPILAAIKLCSAGWPRCLRCCSGGDAEEGIEIINEQVGGQVKEEEYSLNLMSPNDDKVNVRVLNNDGVTCKEYTPREECKIVAIKHDDKELWKAKKKQECMIALLLVQGEVKLLYVNINNSGKSEVATFEQVEGSWTKITKRDFINKYMRMRLASLSMKAGSKKSAE</sequence>
<proteinExistence type="predicted"/>
<gene>
    <name evidence="1" type="ORF">BEWA_028300</name>
</gene>
<reference evidence="1 2" key="1">
    <citation type="journal article" date="2012" name="BMC Genomics">
        <title>Comparative genomic analysis and phylogenetic position of Theileria equi.</title>
        <authorList>
            <person name="Kappmeyer L.S."/>
            <person name="Thiagarajan M."/>
            <person name="Herndon D.R."/>
            <person name="Ramsay J.D."/>
            <person name="Caler E."/>
            <person name="Djikeng A."/>
            <person name="Gillespie J.J."/>
            <person name="Lau A.O."/>
            <person name="Roalson E.H."/>
            <person name="Silva J.C."/>
            <person name="Silva M.G."/>
            <person name="Suarez C.E."/>
            <person name="Ueti M.W."/>
            <person name="Nene V.M."/>
            <person name="Mealey R.H."/>
            <person name="Knowles D.P."/>
            <person name="Brayton K.A."/>
        </authorList>
    </citation>
    <scope>NUCLEOTIDE SEQUENCE [LARGE SCALE GENOMIC DNA]</scope>
    <source>
        <strain evidence="1 2">WA</strain>
    </source>
</reference>
<protein>
    <recommendedName>
        <fullName evidence="3">Signal peptide containing protein</fullName>
    </recommendedName>
</protein>
<evidence type="ECO:0008006" key="3">
    <source>
        <dbReference type="Google" id="ProtNLM"/>
    </source>
</evidence>
<dbReference type="RefSeq" id="XP_004829647.1">
    <property type="nucleotide sequence ID" value="XM_004829590.1"/>
</dbReference>
<dbReference type="KEGG" id="beq:BEWA_028300"/>
<evidence type="ECO:0000313" key="2">
    <source>
        <dbReference type="Proteomes" id="UP000031512"/>
    </source>
</evidence>
<dbReference type="AlphaFoldDB" id="L0AYA0"/>
<accession>L0AYA0</accession>